<proteinExistence type="predicted"/>
<dbReference type="EMBL" id="JBHUFD010000006">
    <property type="protein sequence ID" value="MFD1874270.1"/>
    <property type="molecule type" value="Genomic_DNA"/>
</dbReference>
<sequence length="200" mass="22731">MELYLQYTPQPFPWGCQYYALYALLGDARILDDVTECNSTRFEERARELGYLLHRIYADTTCTVPMPSVLWDNLFGGPEGVARLGGFEVPFIIDTNSLRHRGVFHTVGLTMTGRQVEGGCSDDWYISFRVFDPGAAGEKVFDSLGAFLDSPYGRVYELKQVMPLQHFDELFPKHFGPDAPHVHPETRKAWEATQLEKESA</sequence>
<reference evidence="2" key="1">
    <citation type="journal article" date="2019" name="Int. J. Syst. Evol. Microbiol.">
        <title>The Global Catalogue of Microorganisms (GCM) 10K type strain sequencing project: providing services to taxonomists for standard genome sequencing and annotation.</title>
        <authorList>
            <consortium name="The Broad Institute Genomics Platform"/>
            <consortium name="The Broad Institute Genome Sequencing Center for Infectious Disease"/>
            <person name="Wu L."/>
            <person name="Ma J."/>
        </authorList>
    </citation>
    <scope>NUCLEOTIDE SEQUENCE [LARGE SCALE GENOMIC DNA]</scope>
    <source>
        <strain evidence="2">CGMCC 1.15795</strain>
    </source>
</reference>
<comment type="caution">
    <text evidence="1">The sequence shown here is derived from an EMBL/GenBank/DDBJ whole genome shotgun (WGS) entry which is preliminary data.</text>
</comment>
<dbReference type="RefSeq" id="WP_382315921.1">
    <property type="nucleotide sequence ID" value="NZ_JBHUFD010000006.1"/>
</dbReference>
<name>A0ABW4QZ29_9BACT</name>
<protein>
    <submittedName>
        <fullName evidence="1">Uncharacterized protein</fullName>
    </submittedName>
</protein>
<evidence type="ECO:0000313" key="2">
    <source>
        <dbReference type="Proteomes" id="UP001597197"/>
    </source>
</evidence>
<keyword evidence="2" id="KW-1185">Reference proteome</keyword>
<dbReference type="Proteomes" id="UP001597197">
    <property type="component" value="Unassembled WGS sequence"/>
</dbReference>
<evidence type="ECO:0000313" key="1">
    <source>
        <dbReference type="EMBL" id="MFD1874270.1"/>
    </source>
</evidence>
<accession>A0ABW4QZ29</accession>
<gene>
    <name evidence="1" type="ORF">ACFSDX_17630</name>
</gene>
<organism evidence="1 2">
    <name type="scientific">Hymenobacter bucti</name>
    <dbReference type="NCBI Taxonomy" id="1844114"/>
    <lineage>
        <taxon>Bacteria</taxon>
        <taxon>Pseudomonadati</taxon>
        <taxon>Bacteroidota</taxon>
        <taxon>Cytophagia</taxon>
        <taxon>Cytophagales</taxon>
        <taxon>Hymenobacteraceae</taxon>
        <taxon>Hymenobacter</taxon>
    </lineage>
</organism>